<accession>A0AAV3T380</accession>
<dbReference type="Proteomes" id="UP001500194">
    <property type="component" value="Unassembled WGS sequence"/>
</dbReference>
<evidence type="ECO:0000256" key="4">
    <source>
        <dbReference type="ARBA" id="ARBA00022692"/>
    </source>
</evidence>
<feature type="transmembrane region" description="Helical" evidence="7">
    <location>
        <begin position="251"/>
        <end position="274"/>
    </location>
</feature>
<evidence type="ECO:0000256" key="2">
    <source>
        <dbReference type="ARBA" id="ARBA00011061"/>
    </source>
</evidence>
<evidence type="ECO:0008006" key="10">
    <source>
        <dbReference type="Google" id="ProtNLM"/>
    </source>
</evidence>
<sequence>MHVVRGLADVRRSLRFLVGALLGLGVLAGYVYAVGADAVLARATRLDLGLFAVVVALVVVEGVVDGVGVWASVRPLNGGLSPPESVRFALAGDFFDIVSPAGPVTSEPIMARFIGVATDTGYSDALGVRSVAKYVKSGAQVAFAAVLGVLVLFDAPDASGVLTVLGVAVGGLLLVGALALASRDLLSRLLVAVLTPLVVRVSALYRDRPHDRATVRRAVERFWERVLAFRGTPGLLALVALGGVLEQFATALALWVALHGVGHPVALLPILVVVPLPQVASAVPIPGSLGAYDLLLGGALVLVTAAPSAPAAAAVLVLRTTTLVFGATVGGVCVAFLRGWRPSESEHRN</sequence>
<protein>
    <recommendedName>
        <fullName evidence="10">Flippase-like domain-containing protein</fullName>
    </recommendedName>
</protein>
<comment type="caution">
    <text evidence="8">The sequence shown here is derived from an EMBL/GenBank/DDBJ whole genome shotgun (WGS) entry which is preliminary data.</text>
</comment>
<feature type="transmembrane region" description="Helical" evidence="7">
    <location>
        <begin position="48"/>
        <end position="73"/>
    </location>
</feature>
<gene>
    <name evidence="8" type="ORF">GCM10009019_21700</name>
</gene>
<organism evidence="8 9">
    <name type="scientific">Salarchaeum japonicum</name>
    <dbReference type="NCBI Taxonomy" id="555573"/>
    <lineage>
        <taxon>Archaea</taxon>
        <taxon>Methanobacteriati</taxon>
        <taxon>Methanobacteriota</taxon>
        <taxon>Stenosarchaea group</taxon>
        <taxon>Halobacteria</taxon>
        <taxon>Halobacteriales</taxon>
        <taxon>Halobacteriaceae</taxon>
    </lineage>
</organism>
<reference evidence="8 9" key="1">
    <citation type="journal article" date="2019" name="Int. J. Syst. Evol. Microbiol.">
        <title>The Global Catalogue of Microorganisms (GCM) 10K type strain sequencing project: providing services to taxonomists for standard genome sequencing and annotation.</title>
        <authorList>
            <consortium name="The Broad Institute Genomics Platform"/>
            <consortium name="The Broad Institute Genome Sequencing Center for Infectious Disease"/>
            <person name="Wu L."/>
            <person name="Ma J."/>
        </authorList>
    </citation>
    <scope>NUCLEOTIDE SEQUENCE [LARGE SCALE GENOMIC DNA]</scope>
    <source>
        <strain evidence="8 9">JCM 16327</strain>
    </source>
</reference>
<evidence type="ECO:0000313" key="9">
    <source>
        <dbReference type="Proteomes" id="UP001500194"/>
    </source>
</evidence>
<dbReference type="EMBL" id="BAAADU010000002">
    <property type="protein sequence ID" value="GAA0657250.1"/>
    <property type="molecule type" value="Genomic_DNA"/>
</dbReference>
<dbReference type="InterPro" id="IPR022791">
    <property type="entry name" value="L-PG_synthase/AglD"/>
</dbReference>
<dbReference type="PANTHER" id="PTHR39087">
    <property type="entry name" value="UPF0104 MEMBRANE PROTEIN MJ1595"/>
    <property type="match status" value="1"/>
</dbReference>
<keyword evidence="5 7" id="KW-1133">Transmembrane helix</keyword>
<keyword evidence="3" id="KW-1003">Cell membrane</keyword>
<dbReference type="AlphaFoldDB" id="A0AAV3T380"/>
<dbReference type="PANTHER" id="PTHR39087:SF2">
    <property type="entry name" value="UPF0104 MEMBRANE PROTEIN MJ1595"/>
    <property type="match status" value="1"/>
</dbReference>
<comment type="similarity">
    <text evidence="2">Belongs to the UPF0104 family.</text>
</comment>
<evidence type="ECO:0000256" key="5">
    <source>
        <dbReference type="ARBA" id="ARBA00022989"/>
    </source>
</evidence>
<evidence type="ECO:0000256" key="3">
    <source>
        <dbReference type="ARBA" id="ARBA00022475"/>
    </source>
</evidence>
<name>A0AAV3T380_9EURY</name>
<keyword evidence="6 7" id="KW-0472">Membrane</keyword>
<evidence type="ECO:0000256" key="6">
    <source>
        <dbReference type="ARBA" id="ARBA00023136"/>
    </source>
</evidence>
<keyword evidence="9" id="KW-1185">Reference proteome</keyword>
<feature type="transmembrane region" description="Helical" evidence="7">
    <location>
        <begin position="134"/>
        <end position="153"/>
    </location>
</feature>
<feature type="transmembrane region" description="Helical" evidence="7">
    <location>
        <begin position="16"/>
        <end position="36"/>
    </location>
</feature>
<feature type="transmembrane region" description="Helical" evidence="7">
    <location>
        <begin position="160"/>
        <end position="179"/>
    </location>
</feature>
<keyword evidence="4 7" id="KW-0812">Transmembrane</keyword>
<evidence type="ECO:0000313" key="8">
    <source>
        <dbReference type="EMBL" id="GAA0657250.1"/>
    </source>
</evidence>
<dbReference type="GO" id="GO:0005886">
    <property type="term" value="C:plasma membrane"/>
    <property type="evidence" value="ECO:0007669"/>
    <property type="project" value="UniProtKB-SubCell"/>
</dbReference>
<evidence type="ECO:0000256" key="1">
    <source>
        <dbReference type="ARBA" id="ARBA00004651"/>
    </source>
</evidence>
<evidence type="ECO:0000256" key="7">
    <source>
        <dbReference type="SAM" id="Phobius"/>
    </source>
</evidence>
<feature type="transmembrane region" description="Helical" evidence="7">
    <location>
        <begin position="323"/>
        <end position="340"/>
    </location>
</feature>
<feature type="transmembrane region" description="Helical" evidence="7">
    <location>
        <begin position="185"/>
        <end position="205"/>
    </location>
</feature>
<comment type="subcellular location">
    <subcellularLocation>
        <location evidence="1">Cell membrane</location>
        <topology evidence="1">Multi-pass membrane protein</topology>
    </subcellularLocation>
</comment>
<dbReference type="Pfam" id="PF03706">
    <property type="entry name" value="LPG_synthase_TM"/>
    <property type="match status" value="1"/>
</dbReference>
<proteinExistence type="inferred from homology"/>
<feature type="transmembrane region" description="Helical" evidence="7">
    <location>
        <begin position="294"/>
        <end position="317"/>
    </location>
</feature>
<feature type="transmembrane region" description="Helical" evidence="7">
    <location>
        <begin position="226"/>
        <end position="245"/>
    </location>
</feature>